<dbReference type="SUPFAM" id="SSF52047">
    <property type="entry name" value="RNI-like"/>
    <property type="match status" value="1"/>
</dbReference>
<feature type="region of interest" description="Disordered" evidence="2">
    <location>
        <begin position="1535"/>
        <end position="1643"/>
    </location>
</feature>
<feature type="domain" description="F-box" evidence="3">
    <location>
        <begin position="2"/>
        <end position="33"/>
    </location>
</feature>
<reference evidence="6" key="1">
    <citation type="journal article" date="2016" name="Genome Announc.">
        <title>Draft genome sequence of Aspergillus niger strain An76.</title>
        <authorList>
            <person name="Gong W."/>
            <person name="Cheng Z."/>
            <person name="Zhang H."/>
            <person name="Liu L."/>
            <person name="Gao P."/>
            <person name="Wang L."/>
        </authorList>
    </citation>
    <scope>NUCLEOTIDE SEQUENCE [LARGE SCALE GENOMIC DNA]</scope>
    <source>
        <strain evidence="6">An76</strain>
    </source>
</reference>
<dbReference type="VEuPathDB" id="FungiDB:ATCC64974_18930"/>
<dbReference type="PANTHER" id="PTHR12416">
    <property type="entry name" value="RRNA-PROCESSING PROTEIN UTP23 HOMOLOG"/>
    <property type="match status" value="1"/>
</dbReference>
<dbReference type="Pfam" id="PF00646">
    <property type="entry name" value="F-box"/>
    <property type="match status" value="1"/>
</dbReference>
<dbReference type="VEuPathDB" id="FungiDB:ATCC64974_18910"/>
<feature type="region of interest" description="Disordered" evidence="2">
    <location>
        <begin position="1444"/>
        <end position="1474"/>
    </location>
</feature>
<dbReference type="Gene3D" id="3.40.50.1010">
    <property type="entry name" value="5'-nuclease"/>
    <property type="match status" value="1"/>
</dbReference>
<dbReference type="InterPro" id="IPR036457">
    <property type="entry name" value="PPM-type-like_dom_sf"/>
</dbReference>
<dbReference type="Gene3D" id="1.20.1280.50">
    <property type="match status" value="1"/>
</dbReference>
<dbReference type="FunFam" id="3.40.50.1010:FF:000062">
    <property type="entry name" value="rRNA processing protein, putative"/>
    <property type="match status" value="1"/>
</dbReference>
<dbReference type="PROSITE" id="PS51746">
    <property type="entry name" value="PPM_2"/>
    <property type="match status" value="1"/>
</dbReference>
<protein>
    <submittedName>
        <fullName evidence="5">Similar to An01g05540</fullName>
    </submittedName>
</protein>
<dbReference type="Pfam" id="PF04900">
    <property type="entry name" value="Fcf1"/>
    <property type="match status" value="1"/>
</dbReference>
<dbReference type="FunFam" id="3.60.40.10:FF:000118">
    <property type="entry name" value="Phosphatase 2C-like domain-containing protein"/>
    <property type="match status" value="1"/>
</dbReference>
<evidence type="ECO:0000259" key="4">
    <source>
        <dbReference type="PROSITE" id="PS51746"/>
    </source>
</evidence>
<dbReference type="VEuPathDB" id="FungiDB:ASPNIDRAFT2_170972"/>
<dbReference type="PROSITE" id="PS50181">
    <property type="entry name" value="FBOX"/>
    <property type="match status" value="1"/>
</dbReference>
<dbReference type="InterPro" id="IPR001932">
    <property type="entry name" value="PPM-type_phosphatase-like_dom"/>
</dbReference>
<gene>
    <name evidence="5" type="ORF">ABL_00331</name>
</gene>
<dbReference type="VEuPathDB" id="FungiDB:ASPNIDRAFT2_128944"/>
<feature type="domain" description="PPM-type phosphatase" evidence="4">
    <location>
        <begin position="1040"/>
        <end position="1314"/>
    </location>
</feature>
<dbReference type="EMBL" id="BCMY01000001">
    <property type="protein sequence ID" value="GAQ33756.1"/>
    <property type="molecule type" value="Genomic_DNA"/>
</dbReference>
<sequence>MSDKISLLPLELILHILSYLPFESLLAFGETSRANYESHTLCLECLRLGVFEKRIHSVISLLQAGWTTPDQMAQISSHNKQANDYTISIIQPAMSRLASDLDSKPLLKMKSLKRRCPALLEKSRTLEQMIREQNRVFAQVVNRYGRGLRKLEFMAYDLDSEGAMALASKCKNILHHLALRFEHPHIRDGPIRPSTWLNPAPGSTAWNMLLGIGRYPQYGLCGLQTLILERAGITPWQLTMLVKKNPKLTVLKLRTCRGAQPEFLNWLGGVSYEPEERGIDENSLAPGRKLKVLWLENCHQVLAHPIEDYEHLPNEFCDFGLEWVRGLTSLRSLSFSESANIPPEYIDRANNVLWKIPEVILPYSDHGDKAPIEVDPGSASQLWAIARRKLFTRRELRSSEHDYPQHRSFISVSSSSFSEHTDGFYKYSLEVLQQSDEEYRDTVESMGLRSSDSTGMSYTSARTAPAEFPFSPYAVGAVEWNTVTGYLKNLDDAQGYDVSSWRNSVLAVYVKVYTVAKVVFMCFIHYGVELDGFQGGLMVCIRDAEDAIASKKIAPLVECVEKLYHALYARLMMELVMVDLCSCFSIEVTRVSSHNNFMLPEPRHLYNIFLTCKQILDSPTVCKIFNKESVRNYQATLVHRAVTKVNSMPFALDDLIGYRRFTLGIIDNPDSSFRQKWAGSGLIYHMPPPKVLIVHSERYMSFTPRNTYQFMIPQQPLPFIQRHNVDPAFTERARTSDHRQAALAMLEGMTVGVLRNQGTMQQLIEYAKRRKCVCQSACNCGQDCTQDPDRLCPCAEWNMILLLSQVNANRGTLGIRDRCTVLSKAVFQELSSIREDVDVFVIGLALNRAVRIFGEEMQKELWGAGDRGWGKVGQKVGRGSQVGQDFHLALAKIQLPEKKESVCIYACLGFPPGTAISGKLLAGMVPKTLVVSSTNCLSFFSSPLASPVVIRRSPLWSAHSGAPSIWVRRYRAVWPSYGITTPIPDPNPQFPISRSPFCFQTGYALCAKRPSRPFPPPFLSPPSSSFSDPLTTHYLSQDKRLSVRGDLVRGLNNGDDAVLVAENYLAVNDGVGAWATKPRGHAALWSRLLLHYWALELEREPNGQSELDPIGYLQRAYEETIRATTSPGEWLGTTTSVTAILHWKRDATGNIRPLLYVTNIGDCKIFVVRPSEKRIVFRTKEQWHWFDCPMQLGTNSVDTPQKDAVLSLIDVQEDDLVVAVSDGIVDNLWEHEILTIILDSLEKWQQGRHEDKDSEWAPPAVMADEQMVFIARELLKSALEIAQDPFAESPYMEKAVDEGLAVQGDDQTVKMRAKRSKKYRKLMHQYELTFGFREPYQVLVDSNFLRAVHSFKMDLIPALERTLQGKPKPLLTKCSLAAIMASQPINPKTNNPYRPDHLPPPTTLPLRHCSHNADSTPIDEVECLLSLLSPSAESKKNKEHYILATADPHNAKDKSATDNTSAGRKRKRDAEDKAEAALRKSRLLRRQARSIPGVPIVYVKRSVMVLEPMSDPSDAIREGVEKGKFRVGLNDEAKKKTTTAADGEKTKKKRDLKKPKGPNPLSVKKPKKRAPEGTTAGKTEKPKREAEERPTAEERDGEDGDAAPKAKRRRRHHKGGAGKMEGDGEGGAEAVAAAGAPADAMDD</sequence>
<dbReference type="Pfam" id="PF24779">
    <property type="entry name" value="UTP23_sensor"/>
    <property type="match status" value="1"/>
</dbReference>
<evidence type="ECO:0000256" key="2">
    <source>
        <dbReference type="SAM" id="MobiDB-lite"/>
    </source>
</evidence>
<dbReference type="PaxDb" id="5061-CADANGAP00000528"/>
<dbReference type="GO" id="GO:0032040">
    <property type="term" value="C:small-subunit processome"/>
    <property type="evidence" value="ECO:0007669"/>
    <property type="project" value="InterPro"/>
</dbReference>
<evidence type="ECO:0000313" key="5">
    <source>
        <dbReference type="EMBL" id="GAQ33756.1"/>
    </source>
</evidence>
<feature type="compositionally biased region" description="Low complexity" evidence="2">
    <location>
        <begin position="1628"/>
        <end position="1643"/>
    </location>
</feature>
<evidence type="ECO:0000256" key="1">
    <source>
        <dbReference type="ARBA" id="ARBA00023242"/>
    </source>
</evidence>
<dbReference type="SUPFAM" id="SSF81606">
    <property type="entry name" value="PP2C-like"/>
    <property type="match status" value="1"/>
</dbReference>
<dbReference type="InterPro" id="IPR057776">
    <property type="entry name" value="UTP23_sensor"/>
</dbReference>
<dbReference type="VEuPathDB" id="FungiDB:M747DRAFT_372356"/>
<dbReference type="InterPro" id="IPR006984">
    <property type="entry name" value="Fcf1/UTP23"/>
</dbReference>
<evidence type="ECO:0000313" key="6">
    <source>
        <dbReference type="Proteomes" id="UP000068243"/>
    </source>
</evidence>
<dbReference type="VEuPathDB" id="FungiDB:M747DRAFT_316807"/>
<dbReference type="OrthoDB" id="4158501at2759"/>
<dbReference type="VEuPathDB" id="FungiDB:An01g05540"/>
<dbReference type="VEuPathDB" id="FungiDB:An01g05530"/>
<dbReference type="InterPro" id="IPR001810">
    <property type="entry name" value="F-box_dom"/>
</dbReference>
<evidence type="ECO:0000259" key="3">
    <source>
        <dbReference type="PROSITE" id="PS50181"/>
    </source>
</evidence>
<name>A0A117DWN9_ASPNG</name>
<dbReference type="CDD" id="cd09917">
    <property type="entry name" value="F-box_SF"/>
    <property type="match status" value="1"/>
</dbReference>
<dbReference type="SMART" id="SM00332">
    <property type="entry name" value="PP2Cc"/>
    <property type="match status" value="1"/>
</dbReference>
<organism evidence="5 6">
    <name type="scientific">Aspergillus niger</name>
    <dbReference type="NCBI Taxonomy" id="5061"/>
    <lineage>
        <taxon>Eukaryota</taxon>
        <taxon>Fungi</taxon>
        <taxon>Dikarya</taxon>
        <taxon>Ascomycota</taxon>
        <taxon>Pezizomycotina</taxon>
        <taxon>Eurotiomycetes</taxon>
        <taxon>Eurotiomycetidae</taxon>
        <taxon>Eurotiales</taxon>
        <taxon>Aspergillaceae</taxon>
        <taxon>Aspergillus</taxon>
        <taxon>Aspergillus subgen. Circumdati</taxon>
    </lineage>
</organism>
<dbReference type="Proteomes" id="UP000068243">
    <property type="component" value="Unassembled WGS sequence"/>
</dbReference>
<keyword evidence="1" id="KW-0539">Nucleus</keyword>
<proteinExistence type="predicted"/>
<comment type="caution">
    <text evidence="5">The sequence shown here is derived from an EMBL/GenBank/DDBJ whole genome shotgun (WGS) entry which is preliminary data.</text>
</comment>
<feature type="compositionally biased region" description="Basic residues" evidence="2">
    <location>
        <begin position="1605"/>
        <end position="1616"/>
    </location>
</feature>
<dbReference type="VEuPathDB" id="FungiDB:ATCC64974_18920"/>
<feature type="compositionally biased region" description="Basic residues" evidence="2">
    <location>
        <begin position="1546"/>
        <end position="1556"/>
    </location>
</feature>
<dbReference type="Gene3D" id="3.60.40.10">
    <property type="entry name" value="PPM-type phosphatase domain"/>
    <property type="match status" value="1"/>
</dbReference>
<feature type="compositionally biased region" description="Basic and acidic residues" evidence="2">
    <location>
        <begin position="1578"/>
        <end position="1594"/>
    </location>
</feature>
<dbReference type="SUPFAM" id="SSF81383">
    <property type="entry name" value="F-box domain"/>
    <property type="match status" value="1"/>
</dbReference>
<dbReference type="InterPro" id="IPR036047">
    <property type="entry name" value="F-box-like_dom_sf"/>
</dbReference>
<accession>A0A117DWN9</accession>
<dbReference type="OMA" id="VSSHNNF"/>